<evidence type="ECO:0000256" key="2">
    <source>
        <dbReference type="SAM" id="MobiDB-lite"/>
    </source>
</evidence>
<dbReference type="GO" id="GO:0000981">
    <property type="term" value="F:DNA-binding transcription factor activity, RNA polymerase II-specific"/>
    <property type="evidence" value="ECO:0007669"/>
    <property type="project" value="TreeGrafter"/>
</dbReference>
<dbReference type="PANTHER" id="PTHR12619:SF5">
    <property type="entry name" value="TRANSCRIPTION FACTOR RFX4"/>
    <property type="match status" value="1"/>
</dbReference>
<dbReference type="Proteomes" id="UP000092124">
    <property type="component" value="Unassembled WGS sequence"/>
</dbReference>
<proteinExistence type="predicted"/>
<accession>A0A1A6GLP4</accession>
<organism evidence="4 5">
    <name type="scientific">Neotoma lepida</name>
    <name type="common">Desert woodrat</name>
    <dbReference type="NCBI Taxonomy" id="56216"/>
    <lineage>
        <taxon>Eukaryota</taxon>
        <taxon>Metazoa</taxon>
        <taxon>Chordata</taxon>
        <taxon>Craniata</taxon>
        <taxon>Vertebrata</taxon>
        <taxon>Euteleostomi</taxon>
        <taxon>Mammalia</taxon>
        <taxon>Eutheria</taxon>
        <taxon>Euarchontoglires</taxon>
        <taxon>Glires</taxon>
        <taxon>Rodentia</taxon>
        <taxon>Myomorpha</taxon>
        <taxon>Muroidea</taxon>
        <taxon>Cricetidae</taxon>
        <taxon>Neotominae</taxon>
        <taxon>Neotoma</taxon>
    </lineage>
</organism>
<dbReference type="OrthoDB" id="10056949at2759"/>
<dbReference type="InterPro" id="IPR003150">
    <property type="entry name" value="DNA-bd_RFX"/>
</dbReference>
<keyword evidence="1" id="KW-0238">DNA-binding</keyword>
<name>A0A1A6GLP4_NEOLE</name>
<feature type="domain" description="RFX-type winged-helix" evidence="3">
    <location>
        <begin position="114"/>
        <end position="171"/>
    </location>
</feature>
<dbReference type="STRING" id="56216.A0A1A6GLP4"/>
<dbReference type="InterPro" id="IPR039779">
    <property type="entry name" value="RFX-like"/>
</dbReference>
<comment type="caution">
    <text evidence="4">The sequence shown here is derived from an EMBL/GenBank/DDBJ whole genome shotgun (WGS) entry which is preliminary data.</text>
</comment>
<keyword evidence="5" id="KW-1185">Reference proteome</keyword>
<dbReference type="InterPro" id="IPR036388">
    <property type="entry name" value="WH-like_DNA-bd_sf"/>
</dbReference>
<feature type="region of interest" description="Disordered" evidence="2">
    <location>
        <begin position="84"/>
        <end position="112"/>
    </location>
</feature>
<dbReference type="InterPro" id="IPR036390">
    <property type="entry name" value="WH_DNA-bd_sf"/>
</dbReference>
<evidence type="ECO:0000313" key="5">
    <source>
        <dbReference type="Proteomes" id="UP000092124"/>
    </source>
</evidence>
<protein>
    <recommendedName>
        <fullName evidence="3">RFX-type winged-helix domain-containing protein</fullName>
    </recommendedName>
</protein>
<dbReference type="SUPFAM" id="SSF46785">
    <property type="entry name" value="Winged helix' DNA-binding domain"/>
    <property type="match status" value="1"/>
</dbReference>
<feature type="compositionally biased region" description="Polar residues" evidence="2">
    <location>
        <begin position="85"/>
        <end position="94"/>
    </location>
</feature>
<dbReference type="AlphaFoldDB" id="A0A1A6GLP4"/>
<reference evidence="4 5" key="1">
    <citation type="submission" date="2016-06" db="EMBL/GenBank/DDBJ databases">
        <title>The Draft Genome Sequence and Annotation of the Desert Woodrat Neotoma lepida.</title>
        <authorList>
            <person name="Campbell M."/>
            <person name="Oakeson K.F."/>
            <person name="Yandell M."/>
            <person name="Halpert J.R."/>
            <person name="Dearing D."/>
        </authorList>
    </citation>
    <scope>NUCLEOTIDE SEQUENCE [LARGE SCALE GENOMIC DNA]</scope>
    <source>
        <strain evidence="4">417</strain>
        <tissue evidence="4">Liver</tissue>
    </source>
</reference>
<dbReference type="Gene3D" id="1.10.10.10">
    <property type="entry name" value="Winged helix-like DNA-binding domain superfamily/Winged helix DNA-binding domain"/>
    <property type="match status" value="1"/>
</dbReference>
<dbReference type="Pfam" id="PF02257">
    <property type="entry name" value="RFX_DNA_binding"/>
    <property type="match status" value="1"/>
</dbReference>
<evidence type="ECO:0000256" key="1">
    <source>
        <dbReference type="ARBA" id="ARBA00023125"/>
    </source>
</evidence>
<gene>
    <name evidence="4" type="ORF">A6R68_04818</name>
</gene>
<dbReference type="GO" id="GO:0000978">
    <property type="term" value="F:RNA polymerase II cis-regulatory region sequence-specific DNA binding"/>
    <property type="evidence" value="ECO:0007669"/>
    <property type="project" value="TreeGrafter"/>
</dbReference>
<sequence length="188" mass="21100">MRPKRLSYYSDAATCLLRPSSAAPLGVPKVFKMKKGSLVPVLCLCHERHLPGCLVHIQSRCRHDSRPESWIERCLSESENKRYSSHTSLGNVSNDENEEKENNRASKPHSTPATLQWLEENYEIAEGVCIPRSALYMHYLDFCEKNDTQPVNAASFGKKLVSVRYLLSLILALLLADEVPGDKSGCPL</sequence>
<evidence type="ECO:0000259" key="3">
    <source>
        <dbReference type="PROSITE" id="PS51526"/>
    </source>
</evidence>
<evidence type="ECO:0000313" key="4">
    <source>
        <dbReference type="EMBL" id="OBS66640.1"/>
    </source>
</evidence>
<dbReference type="PROSITE" id="PS51526">
    <property type="entry name" value="RFX_DBD"/>
    <property type="match status" value="1"/>
</dbReference>
<dbReference type="PANTHER" id="PTHR12619">
    <property type="entry name" value="RFX TRANSCRIPTION FACTOR FAMILY"/>
    <property type="match status" value="1"/>
</dbReference>
<dbReference type="EMBL" id="LZPO01087203">
    <property type="protein sequence ID" value="OBS66640.1"/>
    <property type="molecule type" value="Genomic_DNA"/>
</dbReference>